<proteinExistence type="predicted"/>
<keyword evidence="1" id="KW-1133">Transmembrane helix</keyword>
<sequence>MKYSARYDTLTKVITIIVIIFVVSLFVLIISSKPGNTVPGNVALIILAVSILVTFGYSPRYYSITEDAIIIKRIFSDISIPFEDVVNISIIEKSAIRGSLRVFGSGGLFGYLGIFRSSNLGKYQMWSTNCETLVLIECMNKKIVISPSDNNDFIEEFNRKKKPFS</sequence>
<evidence type="ECO:0000256" key="1">
    <source>
        <dbReference type="SAM" id="Phobius"/>
    </source>
</evidence>
<dbReference type="RefSeq" id="WP_116977678.1">
    <property type="nucleotide sequence ID" value="NZ_QPMM01000011.1"/>
</dbReference>
<gene>
    <name evidence="3" type="ORF">DVR12_20585</name>
</gene>
<protein>
    <recommendedName>
        <fullName evidence="2">Bacterial Pleckstrin homology domain-containing protein</fullName>
    </recommendedName>
</protein>
<reference evidence="3 4" key="1">
    <citation type="submission" date="2018-07" db="EMBL/GenBank/DDBJ databases">
        <title>Chitinophaga K2CV101002-2 sp. nov., isolated from a monsoon evergreen broad-leaved forest soil.</title>
        <authorList>
            <person name="Lv Y."/>
        </authorList>
    </citation>
    <scope>NUCLEOTIDE SEQUENCE [LARGE SCALE GENOMIC DNA]</scope>
    <source>
        <strain evidence="3 4">GDMCC 1.1288</strain>
    </source>
</reference>
<keyword evidence="1" id="KW-0812">Transmembrane</keyword>
<keyword evidence="1" id="KW-0472">Membrane</keyword>
<dbReference type="InterPro" id="IPR027783">
    <property type="entry name" value="Bacterial_PH-related"/>
</dbReference>
<feature type="domain" description="Bacterial Pleckstrin homology" evidence="2">
    <location>
        <begin position="62"/>
        <end position="160"/>
    </location>
</feature>
<accession>A0A3E1Y5V3</accession>
<dbReference type="EMBL" id="QPMM01000011">
    <property type="protein sequence ID" value="RFS20116.1"/>
    <property type="molecule type" value="Genomic_DNA"/>
</dbReference>
<evidence type="ECO:0000259" key="2">
    <source>
        <dbReference type="Pfam" id="PF10882"/>
    </source>
</evidence>
<evidence type="ECO:0000313" key="4">
    <source>
        <dbReference type="Proteomes" id="UP000260644"/>
    </source>
</evidence>
<dbReference type="Proteomes" id="UP000260644">
    <property type="component" value="Unassembled WGS sequence"/>
</dbReference>
<feature type="transmembrane region" description="Helical" evidence="1">
    <location>
        <begin position="38"/>
        <end position="57"/>
    </location>
</feature>
<organism evidence="3 4">
    <name type="scientific">Chitinophaga silvatica</name>
    <dbReference type="NCBI Taxonomy" id="2282649"/>
    <lineage>
        <taxon>Bacteria</taxon>
        <taxon>Pseudomonadati</taxon>
        <taxon>Bacteroidota</taxon>
        <taxon>Chitinophagia</taxon>
        <taxon>Chitinophagales</taxon>
        <taxon>Chitinophagaceae</taxon>
        <taxon>Chitinophaga</taxon>
    </lineage>
</organism>
<name>A0A3E1Y5V3_9BACT</name>
<feature type="transmembrane region" description="Helical" evidence="1">
    <location>
        <begin position="12"/>
        <end position="32"/>
    </location>
</feature>
<evidence type="ECO:0000313" key="3">
    <source>
        <dbReference type="EMBL" id="RFS20116.1"/>
    </source>
</evidence>
<dbReference type="OrthoDB" id="665374at2"/>
<dbReference type="AlphaFoldDB" id="A0A3E1Y5V3"/>
<dbReference type="Pfam" id="PF10882">
    <property type="entry name" value="bPH_5"/>
    <property type="match status" value="1"/>
</dbReference>
<comment type="caution">
    <text evidence="3">The sequence shown here is derived from an EMBL/GenBank/DDBJ whole genome shotgun (WGS) entry which is preliminary data.</text>
</comment>
<keyword evidence="4" id="KW-1185">Reference proteome</keyword>